<sequence length="152" mass="16461">MSIYAKGFGFKFGVGKAKKIAIAGIAVLFVVFALYSIAPLLSQTPLEARFEQNPWLQSEKDSILLFVKVSNTTGSDVQNAMLEVRPKSEALIVFPQTASVDETLAPGDSRLLAFNIRKASPSSSLNAGNYTMELKLALDSKIFSSSIVLEVK</sequence>
<evidence type="ECO:0000313" key="3">
    <source>
        <dbReference type="Proteomes" id="UP000590964"/>
    </source>
</evidence>
<evidence type="ECO:0000256" key="1">
    <source>
        <dbReference type="SAM" id="Phobius"/>
    </source>
</evidence>
<name>A0A7J4JX25_9ARCH</name>
<evidence type="ECO:0000313" key="2">
    <source>
        <dbReference type="EMBL" id="HIH22004.1"/>
    </source>
</evidence>
<gene>
    <name evidence="2" type="ORF">HA222_05100</name>
</gene>
<keyword evidence="1" id="KW-0472">Membrane</keyword>
<feature type="transmembrane region" description="Helical" evidence="1">
    <location>
        <begin position="20"/>
        <end position="41"/>
    </location>
</feature>
<organism evidence="2 3">
    <name type="scientific">Candidatus Iainarchaeum sp</name>
    <dbReference type="NCBI Taxonomy" id="3101447"/>
    <lineage>
        <taxon>Archaea</taxon>
        <taxon>Candidatus Iainarchaeota</taxon>
        <taxon>Candidatus Iainarchaeia</taxon>
        <taxon>Candidatus Iainarchaeales</taxon>
        <taxon>Candidatus Iainarchaeaceae</taxon>
        <taxon>Candidatus Iainarchaeum</taxon>
    </lineage>
</organism>
<dbReference type="EMBL" id="DUFW01000088">
    <property type="protein sequence ID" value="HIH22004.1"/>
    <property type="molecule type" value="Genomic_DNA"/>
</dbReference>
<proteinExistence type="predicted"/>
<keyword evidence="1" id="KW-0812">Transmembrane</keyword>
<dbReference type="AlphaFoldDB" id="A0A7J4JX25"/>
<accession>A0A7J4JX25</accession>
<comment type="caution">
    <text evidence="2">The sequence shown here is derived from an EMBL/GenBank/DDBJ whole genome shotgun (WGS) entry which is preliminary data.</text>
</comment>
<dbReference type="Proteomes" id="UP000590964">
    <property type="component" value="Unassembled WGS sequence"/>
</dbReference>
<reference evidence="3" key="1">
    <citation type="journal article" date="2020" name="bioRxiv">
        <title>A rank-normalized archaeal taxonomy based on genome phylogeny resolves widespread incomplete and uneven classifications.</title>
        <authorList>
            <person name="Rinke C."/>
            <person name="Chuvochina M."/>
            <person name="Mussig A.J."/>
            <person name="Chaumeil P.-A."/>
            <person name="Waite D.W."/>
            <person name="Whitman W.B."/>
            <person name="Parks D.H."/>
            <person name="Hugenholtz P."/>
        </authorList>
    </citation>
    <scope>NUCLEOTIDE SEQUENCE [LARGE SCALE GENOMIC DNA]</scope>
</reference>
<protein>
    <submittedName>
        <fullName evidence="2">Uncharacterized protein</fullName>
    </submittedName>
</protein>
<keyword evidence="1" id="KW-1133">Transmembrane helix</keyword>